<name>A0ABN9SNJ2_9DINO</name>
<dbReference type="EMBL" id="CAUYUJ010012180">
    <property type="protein sequence ID" value="CAK0833411.1"/>
    <property type="molecule type" value="Genomic_DNA"/>
</dbReference>
<organism evidence="1 2">
    <name type="scientific">Prorocentrum cordatum</name>
    <dbReference type="NCBI Taxonomy" id="2364126"/>
    <lineage>
        <taxon>Eukaryota</taxon>
        <taxon>Sar</taxon>
        <taxon>Alveolata</taxon>
        <taxon>Dinophyceae</taxon>
        <taxon>Prorocentrales</taxon>
        <taxon>Prorocentraceae</taxon>
        <taxon>Prorocentrum</taxon>
    </lineage>
</organism>
<comment type="caution">
    <text evidence="1">The sequence shown here is derived from an EMBL/GenBank/DDBJ whole genome shotgun (WGS) entry which is preliminary data.</text>
</comment>
<proteinExistence type="predicted"/>
<protein>
    <recommendedName>
        <fullName evidence="3">Nuclear pore complex protein Nup85</fullName>
    </recommendedName>
</protein>
<dbReference type="Proteomes" id="UP001189429">
    <property type="component" value="Unassembled WGS sequence"/>
</dbReference>
<gene>
    <name evidence="1" type="ORF">PCOR1329_LOCUS31124</name>
</gene>
<reference evidence="1" key="1">
    <citation type="submission" date="2023-10" db="EMBL/GenBank/DDBJ databases">
        <authorList>
            <person name="Chen Y."/>
            <person name="Shah S."/>
            <person name="Dougan E. K."/>
            <person name="Thang M."/>
            <person name="Chan C."/>
        </authorList>
    </citation>
    <scope>NUCLEOTIDE SEQUENCE [LARGE SCALE GENOMIC DNA]</scope>
</reference>
<evidence type="ECO:0000313" key="2">
    <source>
        <dbReference type="Proteomes" id="UP001189429"/>
    </source>
</evidence>
<evidence type="ECO:0000313" key="1">
    <source>
        <dbReference type="EMBL" id="CAK0833411.1"/>
    </source>
</evidence>
<evidence type="ECO:0008006" key="3">
    <source>
        <dbReference type="Google" id="ProtNLM"/>
    </source>
</evidence>
<keyword evidence="2" id="KW-1185">Reference proteome</keyword>
<sequence length="469" mass="50950">MAAIPAGGKFGSTVKEKFKSLESELVTEHDDEVRRLSEENAELRRRVDTVFVALQPPGGLGCVDDAQCHALCASPWANILRSKPVALPVTDGEVQRTYWVHAVILDVIPHLQASRTRWCTDPFDQVEIQHLPARCSHVALGVLLCRLYSPCPWPEQKWGALGPTTILETTLLADMWDLADVAEEAGAALRLTATTKGTFLAIRQCLDAISPPRSLAAFVGHRPAVSTMSDTDVCQMVVSVATTANEKAQLVANDILETWQLYGSAIDGPLCNALRSEDLISVSEKHFQKMGELYEGTTKFKSIAGFVWLCTLLEAHAKARPGCLVDMLSALECAANNLKVSRYQGYRAEYTPDAPSLKAVSHHIQTLLDIGSNHADAGDLSKDVLGQVALRHVSAVPGSVIAAVTDEFQQRFVNACSGVEWYNHARLQALRGCARVSAIRKLAVKLGELSDDAAEFVGTELCMHAATNE</sequence>
<accession>A0ABN9SNJ2</accession>